<organism evidence="1 2">
    <name type="scientific">Methylobacterium mesophilicum SR1.6/6</name>
    <dbReference type="NCBI Taxonomy" id="908290"/>
    <lineage>
        <taxon>Bacteria</taxon>
        <taxon>Pseudomonadati</taxon>
        <taxon>Pseudomonadota</taxon>
        <taxon>Alphaproteobacteria</taxon>
        <taxon>Hyphomicrobiales</taxon>
        <taxon>Methylobacteriaceae</taxon>
        <taxon>Methylobacterium</taxon>
    </lineage>
</organism>
<dbReference type="Proteomes" id="UP000012488">
    <property type="component" value="Chromosome"/>
</dbReference>
<gene>
    <name evidence="1" type="ORF">MMSR116_24915</name>
</gene>
<sequence length="178" mass="19336">MKAKSASLDAAADAALMVPVSTIAHVLDVTPRRVQQLVAEDVLPKEERGRYPLIPVVRAYLAHLRATPEIAPGNLDPAQERARKDRALAISAEIKNDIAFGNVVLIDDAVAIVTRSSTRVRNKMLGLPSRVAPRLVMRPEAEPIRAILYDEVVAILQELVVEHEVRALSGKGTTEEAA</sequence>
<dbReference type="RefSeq" id="WP_010685513.1">
    <property type="nucleotide sequence ID" value="NZ_CP043538.1"/>
</dbReference>
<name>A0A6B9FV30_9HYPH</name>
<dbReference type="AlphaFoldDB" id="A0A6B9FV30"/>
<dbReference type="KEGG" id="mmes:MMSR116_24915"/>
<dbReference type="OrthoDB" id="5875302at2"/>
<dbReference type="EMBL" id="CP043538">
    <property type="protein sequence ID" value="QGY04785.1"/>
    <property type="molecule type" value="Genomic_DNA"/>
</dbReference>
<reference evidence="1 2" key="2">
    <citation type="journal article" date="2013" name="Genome Announc.">
        <title>Draft Genome Sequence of Methylobacterium mesophilicum Strain SR1.6/6, Isolated from Citrus sinensis.</title>
        <authorList>
            <person name="Marinho Almeida D."/>
            <person name="Dini-Andreote F."/>
            <person name="Camargo Neves A.A."/>
            <person name="Juca Ramos R.T."/>
            <person name="Andreote F.D."/>
            <person name="Carneiro A.R."/>
            <person name="Oliveira de Souza Lima A."/>
            <person name="Caracciolo Gomes de Sa P.H."/>
            <person name="Ribeiro Barbosa M.S."/>
            <person name="Araujo W.L."/>
            <person name="Silva A."/>
        </authorList>
    </citation>
    <scope>NUCLEOTIDE SEQUENCE [LARGE SCALE GENOMIC DNA]</scope>
    <source>
        <strain evidence="1 2">SR1.6/6</strain>
    </source>
</reference>
<evidence type="ECO:0000313" key="1">
    <source>
        <dbReference type="EMBL" id="QGY04785.1"/>
    </source>
</evidence>
<accession>A0A6B9FV30</accession>
<protein>
    <submittedName>
        <fullName evidence="1">Uncharacterized protein</fullName>
    </submittedName>
</protein>
<proteinExistence type="predicted"/>
<reference evidence="1 2" key="1">
    <citation type="journal article" date="2012" name="Genet. Mol. Biol.">
        <title>Analysis of 16S rRNA and mxaF genes revealing insights into Methylobacterium niche-specific plant association.</title>
        <authorList>
            <person name="Dourado M.N."/>
            <person name="Andreote F.D."/>
            <person name="Dini-Andreote F."/>
            <person name="Conti R."/>
            <person name="Araujo J.M."/>
            <person name="Araujo W.L."/>
        </authorList>
    </citation>
    <scope>NUCLEOTIDE SEQUENCE [LARGE SCALE GENOMIC DNA]</scope>
    <source>
        <strain evidence="1 2">SR1.6/6</strain>
    </source>
</reference>
<evidence type="ECO:0000313" key="2">
    <source>
        <dbReference type="Proteomes" id="UP000012488"/>
    </source>
</evidence>